<gene>
    <name evidence="6" type="ORF">HK105_204942</name>
</gene>
<dbReference type="SUPFAM" id="SSF52058">
    <property type="entry name" value="L domain-like"/>
    <property type="match status" value="1"/>
</dbReference>
<evidence type="ECO:0000313" key="6">
    <source>
        <dbReference type="EMBL" id="KAL2915540.1"/>
    </source>
</evidence>
<keyword evidence="5" id="KW-0812">Transmembrane</keyword>
<dbReference type="PANTHER" id="PTHR48056:SF81">
    <property type="entry name" value="RECEPTOR PROTEIN-TYROSINE KINASE CEPR1"/>
    <property type="match status" value="1"/>
</dbReference>
<organism evidence="6 7">
    <name type="scientific">Polyrhizophydium stewartii</name>
    <dbReference type="NCBI Taxonomy" id="2732419"/>
    <lineage>
        <taxon>Eukaryota</taxon>
        <taxon>Fungi</taxon>
        <taxon>Fungi incertae sedis</taxon>
        <taxon>Chytridiomycota</taxon>
        <taxon>Chytridiomycota incertae sedis</taxon>
        <taxon>Chytridiomycetes</taxon>
        <taxon>Rhizophydiales</taxon>
        <taxon>Rhizophydiales incertae sedis</taxon>
        <taxon>Polyrhizophydium</taxon>
    </lineage>
</organism>
<dbReference type="Gene3D" id="3.80.10.10">
    <property type="entry name" value="Ribonuclease Inhibitor"/>
    <property type="match status" value="1"/>
</dbReference>
<sequence length="200" mass="21172">MAAHGNVSRSPRPASCGQRHASAVRRYDLGRPGGSKTVLGISCNGGRVVGLDLSFNGMAGPIPPGYGDLVGLTSLPIPAWLGNLTNLVHLGLESSNLTGTIPTSFAKLQNLKELGLLDNPLITSTIPDGMPRLSLCTIINTGLCRVNADNPKCDVPNCKQATEDSPAKPIGIYLGSILCAAVLVFAVFMLIRWRRKKLEE</sequence>
<protein>
    <submittedName>
        <fullName evidence="6">Uncharacterized protein</fullName>
    </submittedName>
</protein>
<evidence type="ECO:0000256" key="2">
    <source>
        <dbReference type="ARBA" id="ARBA00022737"/>
    </source>
</evidence>
<dbReference type="Proteomes" id="UP001527925">
    <property type="component" value="Unassembled WGS sequence"/>
</dbReference>
<dbReference type="PANTHER" id="PTHR48056">
    <property type="entry name" value="LRR RECEPTOR-LIKE SERINE/THREONINE-PROTEIN KINASE-RELATED"/>
    <property type="match status" value="1"/>
</dbReference>
<keyword evidence="4" id="KW-0067">ATP-binding</keyword>
<dbReference type="EMBL" id="JADGIZ020000023">
    <property type="protein sequence ID" value="KAL2915540.1"/>
    <property type="molecule type" value="Genomic_DNA"/>
</dbReference>
<dbReference type="InterPro" id="IPR032675">
    <property type="entry name" value="LRR_dom_sf"/>
</dbReference>
<keyword evidence="5" id="KW-1133">Transmembrane helix</keyword>
<feature type="transmembrane region" description="Helical" evidence="5">
    <location>
        <begin position="170"/>
        <end position="191"/>
    </location>
</feature>
<reference evidence="6 7" key="1">
    <citation type="submission" date="2023-09" db="EMBL/GenBank/DDBJ databases">
        <title>Pangenome analysis of Batrachochytrium dendrobatidis and related Chytrids.</title>
        <authorList>
            <person name="Yacoub M.N."/>
            <person name="Stajich J.E."/>
            <person name="James T.Y."/>
        </authorList>
    </citation>
    <scope>NUCLEOTIDE SEQUENCE [LARGE SCALE GENOMIC DNA]</scope>
    <source>
        <strain evidence="6 7">JEL0888</strain>
    </source>
</reference>
<dbReference type="InterPro" id="IPR050647">
    <property type="entry name" value="Plant_LRR-RLKs"/>
</dbReference>
<keyword evidence="7" id="KW-1185">Reference proteome</keyword>
<keyword evidence="3" id="KW-0547">Nucleotide-binding</keyword>
<evidence type="ECO:0000256" key="3">
    <source>
        <dbReference type="ARBA" id="ARBA00022741"/>
    </source>
</evidence>
<proteinExistence type="predicted"/>
<keyword evidence="5" id="KW-0472">Membrane</keyword>
<evidence type="ECO:0000256" key="1">
    <source>
        <dbReference type="ARBA" id="ARBA00022614"/>
    </source>
</evidence>
<keyword evidence="2" id="KW-0677">Repeat</keyword>
<comment type="caution">
    <text evidence="6">The sequence shown here is derived from an EMBL/GenBank/DDBJ whole genome shotgun (WGS) entry which is preliminary data.</text>
</comment>
<name>A0ABR4N7Q6_9FUNG</name>
<accession>A0ABR4N7Q6</accession>
<evidence type="ECO:0000256" key="4">
    <source>
        <dbReference type="ARBA" id="ARBA00022840"/>
    </source>
</evidence>
<dbReference type="Pfam" id="PF00560">
    <property type="entry name" value="LRR_1"/>
    <property type="match status" value="1"/>
</dbReference>
<evidence type="ECO:0000313" key="7">
    <source>
        <dbReference type="Proteomes" id="UP001527925"/>
    </source>
</evidence>
<dbReference type="InterPro" id="IPR001611">
    <property type="entry name" value="Leu-rich_rpt"/>
</dbReference>
<keyword evidence="1" id="KW-0433">Leucine-rich repeat</keyword>
<evidence type="ECO:0000256" key="5">
    <source>
        <dbReference type="SAM" id="Phobius"/>
    </source>
</evidence>